<feature type="signal peptide" evidence="1">
    <location>
        <begin position="1"/>
        <end position="30"/>
    </location>
</feature>
<keyword evidence="3" id="KW-1185">Reference proteome</keyword>
<sequence length="124" mass="13511">MPYLTSFSGRVRLWATLLLLSACLPGCVTTRIVTIPNSCDSPERDPTTEKVVTARFWGLVQPANVTPPCAAPAGQGFNHLNGVTVWTTADQVLLSVVTLGIVIKRHIRWCCAPFIPPPDESERP</sequence>
<dbReference type="Proteomes" id="UP000700732">
    <property type="component" value="Unassembled WGS sequence"/>
</dbReference>
<evidence type="ECO:0008006" key="4">
    <source>
        <dbReference type="Google" id="ProtNLM"/>
    </source>
</evidence>
<accession>A0ABR6W8J8</accession>
<evidence type="ECO:0000313" key="3">
    <source>
        <dbReference type="Proteomes" id="UP000700732"/>
    </source>
</evidence>
<dbReference type="RefSeq" id="WP_186738657.1">
    <property type="nucleotide sequence ID" value="NZ_VFIA01000020.1"/>
</dbReference>
<feature type="chain" id="PRO_5047130141" description="Lipoprotein" evidence="1">
    <location>
        <begin position="31"/>
        <end position="124"/>
    </location>
</feature>
<organism evidence="2 3">
    <name type="scientific">Spirosoma utsteinense</name>
    <dbReference type="NCBI Taxonomy" id="2585773"/>
    <lineage>
        <taxon>Bacteria</taxon>
        <taxon>Pseudomonadati</taxon>
        <taxon>Bacteroidota</taxon>
        <taxon>Cytophagia</taxon>
        <taxon>Cytophagales</taxon>
        <taxon>Cytophagaceae</taxon>
        <taxon>Spirosoma</taxon>
    </lineage>
</organism>
<gene>
    <name evidence="2" type="ORF">FH603_3420</name>
</gene>
<reference evidence="2 3" key="1">
    <citation type="submission" date="2019-06" db="EMBL/GenBank/DDBJ databases">
        <title>Spirosoma utsteinense sp. nov. isolated from Antarctic ice-free soils.</title>
        <authorList>
            <person name="Tahon G."/>
        </authorList>
    </citation>
    <scope>NUCLEOTIDE SEQUENCE [LARGE SCALE GENOMIC DNA]</scope>
    <source>
        <strain evidence="2 3">LMG 31447</strain>
    </source>
</reference>
<proteinExistence type="predicted"/>
<keyword evidence="1" id="KW-0732">Signal</keyword>
<evidence type="ECO:0000256" key="1">
    <source>
        <dbReference type="SAM" id="SignalP"/>
    </source>
</evidence>
<comment type="caution">
    <text evidence="2">The sequence shown here is derived from an EMBL/GenBank/DDBJ whole genome shotgun (WGS) entry which is preliminary data.</text>
</comment>
<name>A0ABR6W8J8_9BACT</name>
<dbReference type="EMBL" id="VFIA01000020">
    <property type="protein sequence ID" value="MBC3792905.1"/>
    <property type="molecule type" value="Genomic_DNA"/>
</dbReference>
<protein>
    <recommendedName>
        <fullName evidence="4">Lipoprotein</fullName>
    </recommendedName>
</protein>
<evidence type="ECO:0000313" key="2">
    <source>
        <dbReference type="EMBL" id="MBC3792905.1"/>
    </source>
</evidence>